<accession>A0A101LTY6</accession>
<keyword evidence="2" id="KW-0496">Mitochondrion</keyword>
<feature type="transmembrane region" description="Helical" evidence="1">
    <location>
        <begin position="12"/>
        <end position="34"/>
    </location>
</feature>
<keyword evidence="1" id="KW-0472">Membrane</keyword>
<dbReference type="AlphaFoldDB" id="A0A101LTY6"/>
<proteinExistence type="predicted"/>
<dbReference type="EMBL" id="LKAM01000021">
    <property type="protein sequence ID" value="KUM45299.1"/>
    <property type="molecule type" value="Genomic_DNA"/>
</dbReference>
<protein>
    <submittedName>
        <fullName evidence="2">Uncharacterized protein</fullName>
    </submittedName>
</protein>
<name>A0A101LTY6_PICGL</name>
<evidence type="ECO:0000256" key="1">
    <source>
        <dbReference type="SAM" id="Phobius"/>
    </source>
</evidence>
<geneLocation type="mitochondrion" evidence="2"/>
<gene>
    <name evidence="2" type="ORF">ABT39_MTgene3472</name>
</gene>
<keyword evidence="1" id="KW-0812">Transmembrane</keyword>
<evidence type="ECO:0000313" key="2">
    <source>
        <dbReference type="EMBL" id="KUM45299.1"/>
    </source>
</evidence>
<keyword evidence="1" id="KW-1133">Transmembrane helix</keyword>
<reference evidence="2" key="1">
    <citation type="journal article" date="2015" name="Genome Biol. Evol.">
        <title>Organellar Genomes of White Spruce (Picea glauca): Assembly and Annotation.</title>
        <authorList>
            <person name="Jackman S.D."/>
            <person name="Warren R.L."/>
            <person name="Gibb E.A."/>
            <person name="Vandervalk B.P."/>
            <person name="Mohamadi H."/>
            <person name="Chu J."/>
            <person name="Raymond A."/>
            <person name="Pleasance S."/>
            <person name="Coope R."/>
            <person name="Wildung M.R."/>
            <person name="Ritland C.E."/>
            <person name="Bousquet J."/>
            <person name="Jones S.J."/>
            <person name="Bohlmann J."/>
            <person name="Birol I."/>
        </authorList>
    </citation>
    <scope>NUCLEOTIDE SEQUENCE [LARGE SCALE GENOMIC DNA]</scope>
    <source>
        <tissue evidence="2">Flushing bud</tissue>
    </source>
</reference>
<organism evidence="2">
    <name type="scientific">Picea glauca</name>
    <name type="common">White spruce</name>
    <name type="synonym">Pinus glauca</name>
    <dbReference type="NCBI Taxonomy" id="3330"/>
    <lineage>
        <taxon>Eukaryota</taxon>
        <taxon>Viridiplantae</taxon>
        <taxon>Streptophyta</taxon>
        <taxon>Embryophyta</taxon>
        <taxon>Tracheophyta</taxon>
        <taxon>Spermatophyta</taxon>
        <taxon>Pinopsida</taxon>
        <taxon>Pinidae</taxon>
        <taxon>Conifers I</taxon>
        <taxon>Pinales</taxon>
        <taxon>Pinaceae</taxon>
        <taxon>Picea</taxon>
    </lineage>
</organism>
<comment type="caution">
    <text evidence="2">The sequence shown here is derived from an EMBL/GenBank/DDBJ whole genome shotgun (WGS) entry which is preliminary data.</text>
</comment>
<sequence>MMYTKIWINNRSPHFIFFFHSLFCFWKVIPYLFIYGHSPLYSPHTKYLDPTQAHHLHPLLTASIGRSGGRSFWNIGIWDI</sequence>